<evidence type="ECO:0000313" key="7">
    <source>
        <dbReference type="EMBL" id="MDW0110922.1"/>
    </source>
</evidence>
<evidence type="ECO:0000256" key="5">
    <source>
        <dbReference type="ARBA" id="ARBA00048754"/>
    </source>
</evidence>
<sequence length="371" mass="40904">MITAAEIQPEFESLLERKAFERIRREAFDYIARGAGSEATMKENLGAFSKWKIRPRVLRNVAEIDLSTTLFNRKLSSPFLFAPIGVQRIAHPDGELASARVAKATDVPFVVSSAASYSMEEIASELEESTRWFQLYCSLEDTVTKSLVNRAEANGYSAIVITVDTPVLGIRETDAHNQYSPLEEGDGCGNYLNDPAFRALLARPPEADMKAALQKQIDIIDQPGLDWDELKKIRRMTKLPILLKGILHPEDAKLALEHNIDGIIVSNHGGRQLDHCIASLDALPDIAQVIQKRIPILLDSGIRTGVDVFKALALGADAVLLGRPFIYGLAVNGEAGVRQVIHKIRHELETSMALAGARTIQEINSDLLFNS</sequence>
<comment type="cofactor">
    <cofactor evidence="1">
        <name>FMN</name>
        <dbReference type="ChEBI" id="CHEBI:58210"/>
    </cofactor>
</comment>
<proteinExistence type="inferred from homology"/>
<evidence type="ECO:0000256" key="4">
    <source>
        <dbReference type="ARBA" id="ARBA00029513"/>
    </source>
</evidence>
<keyword evidence="2" id="KW-0560">Oxidoreductase</keyword>
<dbReference type="PANTHER" id="PTHR10578">
    <property type="entry name" value="S -2-HYDROXY-ACID OXIDASE-RELATED"/>
    <property type="match status" value="1"/>
</dbReference>
<dbReference type="PANTHER" id="PTHR10578:SF143">
    <property type="entry name" value="FMN-DEPENDENT ALPHA-HYDROXY ACID DEHYDROGENASE PB1A11.03"/>
    <property type="match status" value="1"/>
</dbReference>
<organism evidence="7 8">
    <name type="scientific">Sporosarcina aquimarina</name>
    <dbReference type="NCBI Taxonomy" id="114975"/>
    <lineage>
        <taxon>Bacteria</taxon>
        <taxon>Bacillati</taxon>
        <taxon>Bacillota</taxon>
        <taxon>Bacilli</taxon>
        <taxon>Bacillales</taxon>
        <taxon>Caryophanaceae</taxon>
        <taxon>Sporosarcina</taxon>
    </lineage>
</organism>
<gene>
    <name evidence="7" type="ORF">QT716_12830</name>
</gene>
<evidence type="ECO:0000259" key="6">
    <source>
        <dbReference type="PROSITE" id="PS51349"/>
    </source>
</evidence>
<evidence type="ECO:0000256" key="2">
    <source>
        <dbReference type="ARBA" id="ARBA00023002"/>
    </source>
</evidence>
<dbReference type="Gene3D" id="3.20.20.70">
    <property type="entry name" value="Aldolase class I"/>
    <property type="match status" value="1"/>
</dbReference>
<accession>A0ABU4G1S1</accession>
<reference evidence="7 8" key="1">
    <citation type="submission" date="2023-06" db="EMBL/GenBank/DDBJ databases">
        <title>Sporosarcina sp. nov., isolated from Korean traditional fermented seafood 'Jeotgal'.</title>
        <authorList>
            <person name="Yang A.-I."/>
            <person name="Shin N.-R."/>
        </authorList>
    </citation>
    <scope>NUCLEOTIDE SEQUENCE [LARGE SCALE GENOMIC DNA]</scope>
    <source>
        <strain evidence="7 8">KCTC3840</strain>
    </source>
</reference>
<dbReference type="InterPro" id="IPR012133">
    <property type="entry name" value="Alpha-hydoxy_acid_DH_FMN"/>
</dbReference>
<dbReference type="EMBL" id="JAUBDH010000008">
    <property type="protein sequence ID" value="MDW0110922.1"/>
    <property type="molecule type" value="Genomic_DNA"/>
</dbReference>
<evidence type="ECO:0000256" key="3">
    <source>
        <dbReference type="ARBA" id="ARBA00024042"/>
    </source>
</evidence>
<protein>
    <recommendedName>
        <fullName evidence="4">L-lactate oxidase</fullName>
    </recommendedName>
</protein>
<dbReference type="Pfam" id="PF01070">
    <property type="entry name" value="FMN_dh"/>
    <property type="match status" value="1"/>
</dbReference>
<keyword evidence="8" id="KW-1185">Reference proteome</keyword>
<comment type="similarity">
    <text evidence="3">Belongs to the FMN-dependent alpha-hydroxy acid dehydrogenase family.</text>
</comment>
<dbReference type="RefSeq" id="WP_317936497.1">
    <property type="nucleotide sequence ID" value="NZ_JAUBDH010000008.1"/>
</dbReference>
<evidence type="ECO:0000256" key="1">
    <source>
        <dbReference type="ARBA" id="ARBA00001917"/>
    </source>
</evidence>
<comment type="caution">
    <text evidence="7">The sequence shown here is derived from an EMBL/GenBank/DDBJ whole genome shotgun (WGS) entry which is preliminary data.</text>
</comment>
<dbReference type="SUPFAM" id="SSF51395">
    <property type="entry name" value="FMN-linked oxidoreductases"/>
    <property type="match status" value="1"/>
</dbReference>
<dbReference type="InterPro" id="IPR013785">
    <property type="entry name" value="Aldolase_TIM"/>
</dbReference>
<dbReference type="Proteomes" id="UP001280629">
    <property type="component" value="Unassembled WGS sequence"/>
</dbReference>
<dbReference type="InterPro" id="IPR037396">
    <property type="entry name" value="FMN_HAD"/>
</dbReference>
<dbReference type="InterPro" id="IPR008259">
    <property type="entry name" value="FMN_hydac_DH_AS"/>
</dbReference>
<dbReference type="PROSITE" id="PS51349">
    <property type="entry name" value="FMN_HYDROXY_ACID_DH_2"/>
    <property type="match status" value="1"/>
</dbReference>
<evidence type="ECO:0000313" key="8">
    <source>
        <dbReference type="Proteomes" id="UP001280629"/>
    </source>
</evidence>
<dbReference type="PROSITE" id="PS00557">
    <property type="entry name" value="FMN_HYDROXY_ACID_DH_1"/>
    <property type="match status" value="1"/>
</dbReference>
<name>A0ABU4G1S1_9BACL</name>
<feature type="domain" description="FMN hydroxy acid dehydrogenase" evidence="6">
    <location>
        <begin position="4"/>
        <end position="371"/>
    </location>
</feature>
<dbReference type="InterPro" id="IPR000262">
    <property type="entry name" value="FMN-dep_DH"/>
</dbReference>
<dbReference type="PIRSF" id="PIRSF000138">
    <property type="entry name" value="Al-hdrx_acd_dh"/>
    <property type="match status" value="1"/>
</dbReference>
<comment type="catalytic activity">
    <reaction evidence="5">
        <text>(S)-lactate + O2 = pyruvate + H2O2</text>
        <dbReference type="Rhea" id="RHEA:55868"/>
        <dbReference type="ChEBI" id="CHEBI:15361"/>
        <dbReference type="ChEBI" id="CHEBI:15379"/>
        <dbReference type="ChEBI" id="CHEBI:16240"/>
        <dbReference type="ChEBI" id="CHEBI:16651"/>
    </reaction>
    <physiologicalReaction direction="left-to-right" evidence="5">
        <dbReference type="Rhea" id="RHEA:55869"/>
    </physiologicalReaction>
</comment>